<dbReference type="PANTHER" id="PTHR35740:SF1">
    <property type="entry name" value="OS12G0111700 PROTEIN"/>
    <property type="match status" value="1"/>
</dbReference>
<evidence type="ECO:0000256" key="1">
    <source>
        <dbReference type="SAM" id="MobiDB-lite"/>
    </source>
</evidence>
<sequence length="218" mass="24258">METVSKRRKPLSDRTNTIASANNSSVSSSSSPFVKPTKPHPSVPVSSVFKKLLKDIKNDTSNKRDDNSNRINGSSNPSEPTSSLPPPHTPVPIRPLKSTSASGTGKHDDSEPCTVYTRRKSAHTTRSRGKEIAKPIFSPGAKTEYKRDKMNKVRNTRASKSCTVPPPFRKKPRGILSKQDNSNHALPEDFIEQQREYFAEIDAFELLEEEVKLDDDLT</sequence>
<accession>A0A7J7E248</accession>
<feature type="compositionally biased region" description="Basic and acidic residues" evidence="1">
    <location>
        <begin position="52"/>
        <end position="68"/>
    </location>
</feature>
<dbReference type="AlphaFoldDB" id="A0A7J7E248"/>
<dbReference type="FunCoup" id="A0A7J7E248">
    <property type="interactions" value="3"/>
</dbReference>
<gene>
    <name evidence="2" type="ORF">HS088_TW01G00526</name>
</gene>
<name>A0A7J7E248_TRIWF</name>
<feature type="compositionally biased region" description="Pro residues" evidence="1">
    <location>
        <begin position="83"/>
        <end position="93"/>
    </location>
</feature>
<keyword evidence="3" id="KW-1185">Reference proteome</keyword>
<evidence type="ECO:0000313" key="3">
    <source>
        <dbReference type="Proteomes" id="UP000593562"/>
    </source>
</evidence>
<dbReference type="InParanoid" id="A0A7J7E248"/>
<dbReference type="GO" id="GO:0051301">
    <property type="term" value="P:cell division"/>
    <property type="evidence" value="ECO:0007669"/>
    <property type="project" value="UniProtKB-KW"/>
</dbReference>
<feature type="compositionally biased region" description="Low complexity" evidence="1">
    <location>
        <begin position="19"/>
        <end position="31"/>
    </location>
</feature>
<dbReference type="EMBL" id="JAAARO010000001">
    <property type="protein sequence ID" value="KAF5752611.1"/>
    <property type="molecule type" value="Genomic_DNA"/>
</dbReference>
<feature type="compositionally biased region" description="Polar residues" evidence="1">
    <location>
        <begin position="69"/>
        <end position="82"/>
    </location>
</feature>
<organism evidence="2 3">
    <name type="scientific">Tripterygium wilfordii</name>
    <name type="common">Thunder God vine</name>
    <dbReference type="NCBI Taxonomy" id="458696"/>
    <lineage>
        <taxon>Eukaryota</taxon>
        <taxon>Viridiplantae</taxon>
        <taxon>Streptophyta</taxon>
        <taxon>Embryophyta</taxon>
        <taxon>Tracheophyta</taxon>
        <taxon>Spermatophyta</taxon>
        <taxon>Magnoliopsida</taxon>
        <taxon>eudicotyledons</taxon>
        <taxon>Gunneridae</taxon>
        <taxon>Pentapetalae</taxon>
        <taxon>rosids</taxon>
        <taxon>fabids</taxon>
        <taxon>Celastrales</taxon>
        <taxon>Celastraceae</taxon>
        <taxon>Tripterygium</taxon>
    </lineage>
</organism>
<reference evidence="2 3" key="1">
    <citation type="journal article" date="2020" name="Nat. Commun.">
        <title>Genome of Tripterygium wilfordii and identification of cytochrome P450 involved in triptolide biosynthesis.</title>
        <authorList>
            <person name="Tu L."/>
            <person name="Su P."/>
            <person name="Zhang Z."/>
            <person name="Gao L."/>
            <person name="Wang J."/>
            <person name="Hu T."/>
            <person name="Zhou J."/>
            <person name="Zhang Y."/>
            <person name="Zhao Y."/>
            <person name="Liu Y."/>
            <person name="Song Y."/>
            <person name="Tong Y."/>
            <person name="Lu Y."/>
            <person name="Yang J."/>
            <person name="Xu C."/>
            <person name="Jia M."/>
            <person name="Peters R.J."/>
            <person name="Huang L."/>
            <person name="Gao W."/>
        </authorList>
    </citation>
    <scope>NUCLEOTIDE SEQUENCE [LARGE SCALE GENOMIC DNA]</scope>
    <source>
        <strain evidence="3">cv. XIE 37</strain>
        <tissue evidence="2">Leaf</tissue>
    </source>
</reference>
<dbReference type="PANTHER" id="PTHR35740">
    <property type="entry name" value="OS12G0111700 PROTEIN"/>
    <property type="match status" value="1"/>
</dbReference>
<dbReference type="GO" id="GO:0005634">
    <property type="term" value="C:nucleus"/>
    <property type="evidence" value="ECO:0007669"/>
    <property type="project" value="UniProtKB-SubCell"/>
</dbReference>
<dbReference type="Proteomes" id="UP000593562">
    <property type="component" value="Unassembled WGS sequence"/>
</dbReference>
<protein>
    <submittedName>
        <fullName evidence="2">Uncharacterized protein</fullName>
    </submittedName>
</protein>
<feature type="compositionally biased region" description="Basic residues" evidence="1">
    <location>
        <begin position="117"/>
        <end position="127"/>
    </location>
</feature>
<feature type="region of interest" description="Disordered" evidence="1">
    <location>
        <begin position="1"/>
        <end position="184"/>
    </location>
</feature>
<evidence type="ECO:0000313" key="2">
    <source>
        <dbReference type="EMBL" id="KAF5752611.1"/>
    </source>
</evidence>
<proteinExistence type="predicted"/>
<comment type="caution">
    <text evidence="2">The sequence shown here is derived from an EMBL/GenBank/DDBJ whole genome shotgun (WGS) entry which is preliminary data.</text>
</comment>